<dbReference type="AlphaFoldDB" id="A0A2Z7A6F6"/>
<organism evidence="2 3">
    <name type="scientific">Dorcoceras hygrometricum</name>
    <dbReference type="NCBI Taxonomy" id="472368"/>
    <lineage>
        <taxon>Eukaryota</taxon>
        <taxon>Viridiplantae</taxon>
        <taxon>Streptophyta</taxon>
        <taxon>Embryophyta</taxon>
        <taxon>Tracheophyta</taxon>
        <taxon>Spermatophyta</taxon>
        <taxon>Magnoliopsida</taxon>
        <taxon>eudicotyledons</taxon>
        <taxon>Gunneridae</taxon>
        <taxon>Pentapetalae</taxon>
        <taxon>asterids</taxon>
        <taxon>lamiids</taxon>
        <taxon>Lamiales</taxon>
        <taxon>Gesneriaceae</taxon>
        <taxon>Didymocarpoideae</taxon>
        <taxon>Trichosporeae</taxon>
        <taxon>Loxocarpinae</taxon>
        <taxon>Dorcoceras</taxon>
    </lineage>
</organism>
<dbReference type="Proteomes" id="UP000250235">
    <property type="component" value="Unassembled WGS sequence"/>
</dbReference>
<evidence type="ECO:0000313" key="3">
    <source>
        <dbReference type="Proteomes" id="UP000250235"/>
    </source>
</evidence>
<name>A0A2Z7A6F6_9LAMI</name>
<feature type="region of interest" description="Disordered" evidence="1">
    <location>
        <begin position="139"/>
        <end position="162"/>
    </location>
</feature>
<dbReference type="EMBL" id="KV018450">
    <property type="protein sequence ID" value="KZV17188.1"/>
    <property type="molecule type" value="Genomic_DNA"/>
</dbReference>
<protein>
    <submittedName>
        <fullName evidence="2">ER membrane protein complex subunit 3</fullName>
    </submittedName>
</protein>
<reference evidence="2 3" key="1">
    <citation type="journal article" date="2015" name="Proc. Natl. Acad. Sci. U.S.A.">
        <title>The resurrection genome of Boea hygrometrica: A blueprint for survival of dehydration.</title>
        <authorList>
            <person name="Xiao L."/>
            <person name="Yang G."/>
            <person name="Zhang L."/>
            <person name="Yang X."/>
            <person name="Zhao S."/>
            <person name="Ji Z."/>
            <person name="Zhou Q."/>
            <person name="Hu M."/>
            <person name="Wang Y."/>
            <person name="Chen M."/>
            <person name="Xu Y."/>
            <person name="Jin H."/>
            <person name="Xiao X."/>
            <person name="Hu G."/>
            <person name="Bao F."/>
            <person name="Hu Y."/>
            <person name="Wan P."/>
            <person name="Li L."/>
            <person name="Deng X."/>
            <person name="Kuang T."/>
            <person name="Xiang C."/>
            <person name="Zhu J.K."/>
            <person name="Oliver M.J."/>
            <person name="He Y."/>
        </authorList>
    </citation>
    <scope>NUCLEOTIDE SEQUENCE [LARGE SCALE GENOMIC DNA]</scope>
    <source>
        <strain evidence="3">cv. XS01</strain>
    </source>
</reference>
<accession>A0A2Z7A6F6</accession>
<evidence type="ECO:0000256" key="1">
    <source>
        <dbReference type="SAM" id="MobiDB-lite"/>
    </source>
</evidence>
<evidence type="ECO:0000313" key="2">
    <source>
        <dbReference type="EMBL" id="KZV17188.1"/>
    </source>
</evidence>
<keyword evidence="3" id="KW-1185">Reference proteome</keyword>
<sequence>MGSDVTYFLFGQRAATTSRCLEVGSSGGLSSDDELSELCCEVRSSGMSWVSSFQRLATTDTGQMMSKVFPSKSIRCLSHVGGVRRLLRGHYLACDALVSFSWRRLRTDLMVILDEIISLILSCFKVKRSVDRSYSWRQGNGHLGSRGHPTRGVPARGDSHLGSRSVPERGADVFLQELIVTSDQEVFLQEVMVISGQEVFLQELRQSGPRPDPRLLRQTALEVLTRSARSDNTIIPLDSIGYPRMSASGESSTTMHRLLHASGSHPIPTPDDSKSDGREDIERASMNTKQRACVFVNQCRIKPTSIFIEELGGCCGCITQCDALLKRNADRSYSWMQGDGHLGSRNLPARGDGHLGTRGVLQDVSLQEMMVTSRQEIFLQEVSLHEVKATSGQEVF</sequence>
<gene>
    <name evidence="2" type="ORF">F511_03989</name>
</gene>
<proteinExistence type="predicted"/>